<keyword evidence="1" id="KW-1133">Transmembrane helix</keyword>
<dbReference type="EMBL" id="QSIR01000006">
    <property type="protein sequence ID" value="RHD07642.1"/>
    <property type="molecule type" value="Genomic_DNA"/>
</dbReference>
<evidence type="ECO:0000313" key="6">
    <source>
        <dbReference type="EMBL" id="RHD07642.1"/>
    </source>
</evidence>
<reference evidence="3" key="2">
    <citation type="journal article" date="2020" name="Cell Host Microbe">
        <title>Functional and Genomic Variation between Human-Derived Isolates of Lachnospiraceae Reveals Inter- and Intra-Species Diversity.</title>
        <authorList>
            <person name="Sorbara M.T."/>
            <person name="Littmann E.R."/>
            <person name="Fontana E."/>
            <person name="Moody T.U."/>
            <person name="Kohout C.E."/>
            <person name="Gjonbalaj M."/>
            <person name="Eaton V."/>
            <person name="Seok R."/>
            <person name="Leiner I.M."/>
            <person name="Pamer E.G."/>
        </authorList>
    </citation>
    <scope>NUCLEOTIDE SEQUENCE</scope>
    <source>
        <strain evidence="4">MSK.11.9</strain>
        <strain evidence="3">MSK.22.53</strain>
    </source>
</reference>
<dbReference type="Proteomes" id="UP000284472">
    <property type="component" value="Unassembled WGS sequence"/>
</dbReference>
<evidence type="ECO:0000313" key="4">
    <source>
        <dbReference type="EMBL" id="NSI64482.1"/>
    </source>
</evidence>
<comment type="caution">
    <text evidence="5">The sequence shown here is derived from an EMBL/GenBank/DDBJ whole genome shotgun (WGS) entry which is preliminary data.</text>
</comment>
<dbReference type="EMBL" id="JAQMLR010000004">
    <property type="protein sequence ID" value="MDB8738223.1"/>
    <property type="molecule type" value="Genomic_DNA"/>
</dbReference>
<feature type="transmembrane region" description="Helical" evidence="1">
    <location>
        <begin position="45"/>
        <end position="64"/>
    </location>
</feature>
<reference evidence="3" key="3">
    <citation type="submission" date="2020-02" db="EMBL/GenBank/DDBJ databases">
        <authorList>
            <person name="Littmann E."/>
            <person name="Sorbara M."/>
        </authorList>
    </citation>
    <scope>NUCLEOTIDE SEQUENCE</scope>
    <source>
        <strain evidence="4">MSK.11.9</strain>
        <strain evidence="3">MSK.22.53</strain>
    </source>
</reference>
<evidence type="ECO:0000256" key="1">
    <source>
        <dbReference type="SAM" id="Phobius"/>
    </source>
</evidence>
<dbReference type="Proteomes" id="UP000283981">
    <property type="component" value="Unassembled WGS sequence"/>
</dbReference>
<evidence type="ECO:0000313" key="11">
    <source>
        <dbReference type="Proteomes" id="UP000284472"/>
    </source>
</evidence>
<evidence type="ECO:0000313" key="10">
    <source>
        <dbReference type="Proteomes" id="UP000283992"/>
    </source>
</evidence>
<evidence type="ECO:0000313" key="12">
    <source>
        <dbReference type="Proteomes" id="UP000286137"/>
    </source>
</evidence>
<dbReference type="Proteomes" id="UP001296643">
    <property type="component" value="Unassembled WGS sequence"/>
</dbReference>
<protein>
    <submittedName>
        <fullName evidence="5">Uncharacterized protein</fullName>
    </submittedName>
</protein>
<dbReference type="EMBL" id="JAAIRM010000009">
    <property type="protein sequence ID" value="NSI19076.1"/>
    <property type="molecule type" value="Genomic_DNA"/>
</dbReference>
<name>A0A2N5NP27_MEDGN</name>
<dbReference type="Proteomes" id="UP000286137">
    <property type="component" value="Unassembled WGS sequence"/>
</dbReference>
<sequence length="84" mass="9592">MKKYKREKLIVSIFAVIFVVIVVILGNFLVTYISSDLSFGQNCLLRIPFYGTLVFTSSLIGLLFRNDSKKDIVEENSKGRIQDE</sequence>
<dbReference type="Proteomes" id="UP001296581">
    <property type="component" value="Unassembled WGS sequence"/>
</dbReference>
<evidence type="ECO:0000313" key="5">
    <source>
        <dbReference type="EMBL" id="RGQ59991.1"/>
    </source>
</evidence>
<evidence type="ECO:0000313" key="3">
    <source>
        <dbReference type="EMBL" id="NSI19076.1"/>
    </source>
</evidence>
<dbReference type="EMBL" id="QRIS01000007">
    <property type="protein sequence ID" value="RHG86209.1"/>
    <property type="molecule type" value="Genomic_DNA"/>
</dbReference>
<dbReference type="EMBL" id="JAAIRY010000004">
    <property type="protein sequence ID" value="NSI64482.1"/>
    <property type="molecule type" value="Genomic_DNA"/>
</dbReference>
<keyword evidence="1" id="KW-0812">Transmembrane</keyword>
<accession>A0A2N5NP27</accession>
<evidence type="ECO:0000313" key="7">
    <source>
        <dbReference type="EMBL" id="RHG86209.1"/>
    </source>
</evidence>
<reference evidence="9 10" key="1">
    <citation type="submission" date="2018-08" db="EMBL/GenBank/DDBJ databases">
        <title>A genome reference for cultivated species of the human gut microbiota.</title>
        <authorList>
            <person name="Zou Y."/>
            <person name="Xue W."/>
            <person name="Luo G."/>
        </authorList>
    </citation>
    <scope>NUCLEOTIDE SEQUENCE [LARGE SCALE GENOMIC DNA]</scope>
    <source>
        <strain evidence="5 12">AF27-4BH</strain>
        <strain evidence="8 10">AM12-54</strain>
        <strain evidence="7 9">AM21-18</strain>
        <strain evidence="6 11">AM32-6</strain>
    </source>
</reference>
<organism evidence="5 12">
    <name type="scientific">Mediterraneibacter gnavus</name>
    <name type="common">Ruminococcus gnavus</name>
    <dbReference type="NCBI Taxonomy" id="33038"/>
    <lineage>
        <taxon>Bacteria</taxon>
        <taxon>Bacillati</taxon>
        <taxon>Bacillota</taxon>
        <taxon>Clostridia</taxon>
        <taxon>Lachnospirales</taxon>
        <taxon>Lachnospiraceae</taxon>
        <taxon>Mediterraneibacter</taxon>
    </lineage>
</organism>
<feature type="transmembrane region" description="Helical" evidence="1">
    <location>
        <begin position="9"/>
        <end position="33"/>
    </location>
</feature>
<reference evidence="2" key="4">
    <citation type="submission" date="2023-01" db="EMBL/GenBank/DDBJ databases">
        <title>Human gut microbiome strain richness.</title>
        <authorList>
            <person name="Chen-Liaw A."/>
        </authorList>
    </citation>
    <scope>NUCLEOTIDE SEQUENCE</scope>
    <source>
        <strain evidence="2">1001217st1_A9_1001217B_191108</strain>
    </source>
</reference>
<dbReference type="RefSeq" id="WP_015522081.1">
    <property type="nucleotide sequence ID" value="NZ_BAABXJ010000001.1"/>
</dbReference>
<dbReference type="AlphaFoldDB" id="A0A2N5NP27"/>
<dbReference type="Proteomes" id="UP000283992">
    <property type="component" value="Unassembled WGS sequence"/>
</dbReference>
<dbReference type="EMBL" id="QRTJ01000052">
    <property type="protein sequence ID" value="RGQ59991.1"/>
    <property type="molecule type" value="Genomic_DNA"/>
</dbReference>
<gene>
    <name evidence="8" type="ORF">DW142_14535</name>
    <name evidence="7" type="ORF">DW243_05080</name>
    <name evidence="6" type="ORF">DW812_06265</name>
    <name evidence="5" type="ORF">DWY88_16240</name>
    <name evidence="3" type="ORF">G4958_06895</name>
    <name evidence="4" type="ORF">G4981_04195</name>
    <name evidence="2" type="ORF">PNU63_05435</name>
</gene>
<proteinExistence type="predicted"/>
<evidence type="ECO:0000313" key="8">
    <source>
        <dbReference type="EMBL" id="RHJ07974.1"/>
    </source>
</evidence>
<evidence type="ECO:0000313" key="2">
    <source>
        <dbReference type="EMBL" id="MDB8738223.1"/>
    </source>
</evidence>
<keyword evidence="1" id="KW-0472">Membrane</keyword>
<evidence type="ECO:0000313" key="9">
    <source>
        <dbReference type="Proteomes" id="UP000283981"/>
    </source>
</evidence>
<dbReference type="Proteomes" id="UP001211731">
    <property type="component" value="Unassembled WGS sequence"/>
</dbReference>
<dbReference type="EMBL" id="QRLN01000028">
    <property type="protein sequence ID" value="RHJ07974.1"/>
    <property type="molecule type" value="Genomic_DNA"/>
</dbReference>